<keyword evidence="2" id="KW-1185">Reference proteome</keyword>
<dbReference type="AlphaFoldDB" id="A0A8E6B466"/>
<reference evidence="1" key="1">
    <citation type="submission" date="2021-05" db="EMBL/GenBank/DDBJ databases">
        <title>Complete genome sequence of the cellulolytic planctomycete Telmatocola sphagniphila SP2T and characterization of the first cellulase from planctomycetes.</title>
        <authorList>
            <person name="Rakitin A.L."/>
            <person name="Beletsky A.V."/>
            <person name="Naumoff D.G."/>
            <person name="Kulichevskaya I.S."/>
            <person name="Mardanov A.V."/>
            <person name="Ravin N.V."/>
            <person name="Dedysh S.N."/>
        </authorList>
    </citation>
    <scope>NUCLEOTIDE SEQUENCE</scope>
    <source>
        <strain evidence="1">SP2T</strain>
    </source>
</reference>
<protein>
    <submittedName>
        <fullName evidence="1">Uncharacterized protein</fullName>
    </submittedName>
</protein>
<name>A0A8E6B466_9BACT</name>
<dbReference type="Proteomes" id="UP000676194">
    <property type="component" value="Chromosome"/>
</dbReference>
<gene>
    <name evidence="1" type="ORF">KIH39_19315</name>
</gene>
<evidence type="ECO:0000313" key="1">
    <source>
        <dbReference type="EMBL" id="QVL30984.1"/>
    </source>
</evidence>
<dbReference type="RefSeq" id="WP_213494866.1">
    <property type="nucleotide sequence ID" value="NZ_CP074694.1"/>
</dbReference>
<evidence type="ECO:0000313" key="2">
    <source>
        <dbReference type="Proteomes" id="UP000676194"/>
    </source>
</evidence>
<accession>A0A8E6B466</accession>
<dbReference type="KEGG" id="tsph:KIH39_19315"/>
<sequence length="319" mass="36684">MDHPAFFFNEQIPGKYTSLMMTDFTNQLHMGNQELMTQDLEALLKIPSFMIDQQHGQTSIRFFIVYNRVGSLLSWALSKSEFTESQLQRLEKVLQNNLPEQVELEHDKLSRAVYFERLPRNQIHSEGTQFLRWRSFKIPVPDSAIKRFIARNRYTPWEEEEFARVLSQLSDDILALEQDPIDLQGCKQKLHSGFAANSGNGSQSDYALQLNPLLTAEQSRRFNLTLLKVEQFRLSKKRWPTSAAEIPELPKSIYKDEPFQILSNRQGIIIAGTAGNAVAETELSNLEASTRDFNQSLESNSNGEKGFWAKLLNPDLRKK</sequence>
<proteinExistence type="predicted"/>
<organism evidence="1 2">
    <name type="scientific">Telmatocola sphagniphila</name>
    <dbReference type="NCBI Taxonomy" id="1123043"/>
    <lineage>
        <taxon>Bacteria</taxon>
        <taxon>Pseudomonadati</taxon>
        <taxon>Planctomycetota</taxon>
        <taxon>Planctomycetia</taxon>
        <taxon>Gemmatales</taxon>
        <taxon>Gemmataceae</taxon>
    </lineage>
</organism>
<dbReference type="EMBL" id="CP074694">
    <property type="protein sequence ID" value="QVL30984.1"/>
    <property type="molecule type" value="Genomic_DNA"/>
</dbReference>